<evidence type="ECO:0000256" key="4">
    <source>
        <dbReference type="ARBA" id="ARBA00023004"/>
    </source>
</evidence>
<keyword evidence="1" id="KW-0004">4Fe-4S</keyword>
<evidence type="ECO:0000256" key="2">
    <source>
        <dbReference type="ARBA" id="ARBA00022723"/>
    </source>
</evidence>
<proteinExistence type="predicted"/>
<dbReference type="Gene3D" id="1.10.1060.10">
    <property type="entry name" value="Alpha-helical ferredoxin"/>
    <property type="match status" value="1"/>
</dbReference>
<dbReference type="PANTHER" id="PTHR32479:SF17">
    <property type="entry name" value="GLYCOLATE OXIDASE IRON-SULFUR SUBUNIT"/>
    <property type="match status" value="1"/>
</dbReference>
<dbReference type="InterPro" id="IPR004017">
    <property type="entry name" value="Cys_rich_dom"/>
</dbReference>
<dbReference type="PANTHER" id="PTHR32479">
    <property type="entry name" value="GLYCOLATE OXIDASE IRON-SULFUR SUBUNIT"/>
    <property type="match status" value="1"/>
</dbReference>
<dbReference type="AlphaFoldDB" id="A0A1H5YTQ8"/>
<evidence type="ECO:0000259" key="7">
    <source>
        <dbReference type="PROSITE" id="PS51379"/>
    </source>
</evidence>
<feature type="domain" description="4Fe-4S ferredoxin-type" evidence="7">
    <location>
        <begin position="123"/>
        <end position="146"/>
    </location>
</feature>
<dbReference type="InterPro" id="IPR009051">
    <property type="entry name" value="Helical_ferredxn"/>
</dbReference>
<dbReference type="RefSeq" id="WP_200823208.1">
    <property type="nucleotide sequence ID" value="NZ_FNVU01000004.1"/>
</dbReference>
<evidence type="ECO:0000256" key="5">
    <source>
        <dbReference type="ARBA" id="ARBA00023014"/>
    </source>
</evidence>
<keyword evidence="9" id="KW-1185">Reference proteome</keyword>
<dbReference type="PROSITE" id="PS51379">
    <property type="entry name" value="4FE4S_FER_2"/>
    <property type="match status" value="2"/>
</dbReference>
<keyword evidence="5" id="KW-0411">Iron-sulfur</keyword>
<gene>
    <name evidence="8" type="ORF">SAMN05216223_104140</name>
</gene>
<dbReference type="InterPro" id="IPR017896">
    <property type="entry name" value="4Fe4S_Fe-S-bd"/>
</dbReference>
<dbReference type="GO" id="GO:0046872">
    <property type="term" value="F:metal ion binding"/>
    <property type="evidence" value="ECO:0007669"/>
    <property type="project" value="UniProtKB-KW"/>
</dbReference>
<feature type="region of interest" description="Disordered" evidence="6">
    <location>
        <begin position="499"/>
        <end position="539"/>
    </location>
</feature>
<accession>A0A1H5YTQ8</accession>
<dbReference type="Proteomes" id="UP000236754">
    <property type="component" value="Unassembled WGS sequence"/>
</dbReference>
<dbReference type="GO" id="GO:0016491">
    <property type="term" value="F:oxidoreductase activity"/>
    <property type="evidence" value="ECO:0007669"/>
    <property type="project" value="UniProtKB-ARBA"/>
</dbReference>
<sequence>MTAATAPDDPGGQKARPDGPPGSGEGARPPAPPLGATVAASADAATAGGARPTIGLGMPGFGAPGGAFDAHQPPDAALVGDCVHCGFCLPSCPTYVLWGEEMDSPRGRIDLIKGGLEGEAFDAAAVRHLDQCLGCMACVTACPSGVQYDRLIEATRAQLERRTTRPRRERLLRALVYGLFPHPRRLRVLRGPLRAYQSSGLRTLLARTGLLRRLPAALRAMEALAPRLGPAPALPARIPASGTRRRTVGLLTGCVQGTFFPDVNAATVRVLTAEGCDVVVPRRQGCCGALSAHAGRAPEAVRFARHAIETFEASGVDTVVVNAAGCGSHLKEYAHLLRDEGGDWPARAGALAAKVRDITELLDELGPVAPRHPLPVTVAYQDACHLAHAQAVRDQPRRLLRGVPGVELRELPEAEICCGSAGTYNLLHPEPARELGERKARAVLSTGARLMVTANPGCWMQVATTLAGMGERMPVAHTVQVLDAAIRGVPVERLLAQALDGPGTPLAPPSSGPPRTSPPAATGPLPGTGGADPSPQASS</sequence>
<dbReference type="Pfam" id="PF02754">
    <property type="entry name" value="CCG"/>
    <property type="match status" value="2"/>
</dbReference>
<evidence type="ECO:0000256" key="3">
    <source>
        <dbReference type="ARBA" id="ARBA00022737"/>
    </source>
</evidence>
<evidence type="ECO:0000313" key="8">
    <source>
        <dbReference type="EMBL" id="SEG27384.1"/>
    </source>
</evidence>
<feature type="compositionally biased region" description="Pro residues" evidence="6">
    <location>
        <begin position="505"/>
        <end position="517"/>
    </location>
</feature>
<evidence type="ECO:0000256" key="6">
    <source>
        <dbReference type="SAM" id="MobiDB-lite"/>
    </source>
</evidence>
<dbReference type="InterPro" id="IPR017900">
    <property type="entry name" value="4Fe4S_Fe_S_CS"/>
</dbReference>
<feature type="region of interest" description="Disordered" evidence="6">
    <location>
        <begin position="1"/>
        <end position="43"/>
    </location>
</feature>
<organism evidence="8 9">
    <name type="scientific">Actinacidiphila yanglinensis</name>
    <dbReference type="NCBI Taxonomy" id="310779"/>
    <lineage>
        <taxon>Bacteria</taxon>
        <taxon>Bacillati</taxon>
        <taxon>Actinomycetota</taxon>
        <taxon>Actinomycetes</taxon>
        <taxon>Kitasatosporales</taxon>
        <taxon>Streptomycetaceae</taxon>
        <taxon>Actinacidiphila</taxon>
    </lineage>
</organism>
<dbReference type="SUPFAM" id="SSF54862">
    <property type="entry name" value="4Fe-4S ferredoxins"/>
    <property type="match status" value="1"/>
</dbReference>
<feature type="domain" description="4Fe-4S ferredoxin-type" evidence="7">
    <location>
        <begin position="72"/>
        <end position="102"/>
    </location>
</feature>
<keyword evidence="3" id="KW-0677">Repeat</keyword>
<name>A0A1H5YTQ8_9ACTN</name>
<evidence type="ECO:0000313" key="9">
    <source>
        <dbReference type="Proteomes" id="UP000236754"/>
    </source>
</evidence>
<dbReference type="PROSITE" id="PS00198">
    <property type="entry name" value="4FE4S_FER_1"/>
    <property type="match status" value="1"/>
</dbReference>
<dbReference type="Pfam" id="PF13183">
    <property type="entry name" value="Fer4_8"/>
    <property type="match status" value="1"/>
</dbReference>
<keyword evidence="4" id="KW-0408">Iron</keyword>
<protein>
    <submittedName>
        <fullName evidence="8">Glycolate oxidase iron-sulfur subunit</fullName>
    </submittedName>
</protein>
<evidence type="ECO:0000256" key="1">
    <source>
        <dbReference type="ARBA" id="ARBA00022485"/>
    </source>
</evidence>
<keyword evidence="2" id="KW-0479">Metal-binding</keyword>
<dbReference type="EMBL" id="FNVU01000004">
    <property type="protein sequence ID" value="SEG27384.1"/>
    <property type="molecule type" value="Genomic_DNA"/>
</dbReference>
<reference evidence="8 9" key="1">
    <citation type="submission" date="2016-10" db="EMBL/GenBank/DDBJ databases">
        <authorList>
            <person name="de Groot N.N."/>
        </authorList>
    </citation>
    <scope>NUCLEOTIDE SEQUENCE [LARGE SCALE GENOMIC DNA]</scope>
    <source>
        <strain evidence="8 9">CGMCC 4.2023</strain>
    </source>
</reference>
<dbReference type="GO" id="GO:0051539">
    <property type="term" value="F:4 iron, 4 sulfur cluster binding"/>
    <property type="evidence" value="ECO:0007669"/>
    <property type="project" value="UniProtKB-KW"/>
</dbReference>